<keyword evidence="3" id="KW-0378">Hydrolase</keyword>
<reference evidence="3 4" key="2">
    <citation type="submission" date="2020-06" db="EMBL/GenBank/DDBJ databases">
        <title>Polyphasic characterization of a Rahnella strain isolated from tree sap.</title>
        <authorList>
            <person name="Kim I.S."/>
        </authorList>
    </citation>
    <scope>NUCLEOTIDE SEQUENCE [LARGE SCALE GENOMIC DNA]</scope>
    <source>
        <strain evidence="3 4">SAP-1</strain>
    </source>
</reference>
<evidence type="ECO:0000313" key="3">
    <source>
        <dbReference type="EMBL" id="NMP26921.1"/>
    </source>
</evidence>
<dbReference type="SUPFAM" id="SSF56281">
    <property type="entry name" value="Metallo-hydrolase/oxidoreductase"/>
    <property type="match status" value="1"/>
</dbReference>
<proteinExistence type="predicted"/>
<name>A0A848MIG1_9GAMM</name>
<dbReference type="PANTHER" id="PTHR15032">
    <property type="entry name" value="N-ACYL-PHOSPHATIDYLETHANOLAMINE-HYDROLYZING PHOSPHOLIPASE D"/>
    <property type="match status" value="1"/>
</dbReference>
<sequence>MSVKNPYYDPSKSHHTPQGFINPEKEPRANGDLKRWRKERKQQGFPHPPANGYQHFIEHWWQAADFSGTEDRLWFLGHACLLLRIAGRYVLTDPVFSERASPLTFYGPRRKTPPTVTVANLPPIDYVVISHNHYDHLDKPTIVSLLRRFPDIVFMVPLGMRPWLKRQGAQKIEELDWWDQREMAGISFHAVPARHWSMRTPWDRNRSLWCGWVVKHQAFSFFFSGDSGYSDQFSHIGERLGPFDIAAIPIGAYAPRWFMHLHHMDPQQAVQVFKEAQCRRAVPIHWGVFELADESLDEPPKELARAIAEDGLSKEKFAPLKIGQHISL</sequence>
<reference evidence="3 4" key="1">
    <citation type="submission" date="2020-01" db="EMBL/GenBank/DDBJ databases">
        <authorList>
            <person name="Lee S.D."/>
        </authorList>
    </citation>
    <scope>NUCLEOTIDE SEQUENCE [LARGE SCALE GENOMIC DNA]</scope>
    <source>
        <strain evidence="3 4">SAP-1</strain>
    </source>
</reference>
<evidence type="ECO:0000256" key="1">
    <source>
        <dbReference type="SAM" id="MobiDB-lite"/>
    </source>
</evidence>
<dbReference type="PANTHER" id="PTHR15032:SF4">
    <property type="entry name" value="N-ACYL-PHOSPHATIDYLETHANOLAMINE-HYDROLYZING PHOSPHOLIPASE D"/>
    <property type="match status" value="1"/>
</dbReference>
<protein>
    <submittedName>
        <fullName evidence="3">MBL fold metallo-hydrolase</fullName>
    </submittedName>
</protein>
<dbReference type="GO" id="GO:0016787">
    <property type="term" value="F:hydrolase activity"/>
    <property type="evidence" value="ECO:0007669"/>
    <property type="project" value="UniProtKB-KW"/>
</dbReference>
<keyword evidence="4" id="KW-1185">Reference proteome</keyword>
<feature type="region of interest" description="Disordered" evidence="1">
    <location>
        <begin position="1"/>
        <end position="31"/>
    </location>
</feature>
<evidence type="ECO:0000259" key="2">
    <source>
        <dbReference type="Pfam" id="PF12706"/>
    </source>
</evidence>
<evidence type="ECO:0000313" key="4">
    <source>
        <dbReference type="Proteomes" id="UP000585363"/>
    </source>
</evidence>
<accession>A0A848MIG1</accession>
<dbReference type="GO" id="GO:0005737">
    <property type="term" value="C:cytoplasm"/>
    <property type="evidence" value="ECO:0007669"/>
    <property type="project" value="TreeGrafter"/>
</dbReference>
<comment type="caution">
    <text evidence="3">The sequence shown here is derived from an EMBL/GenBank/DDBJ whole genome shotgun (WGS) entry which is preliminary data.</text>
</comment>
<dbReference type="InterPro" id="IPR001279">
    <property type="entry name" value="Metallo-B-lactamas"/>
</dbReference>
<dbReference type="EMBL" id="JAADJU010000004">
    <property type="protein sequence ID" value="NMP26921.1"/>
    <property type="molecule type" value="Genomic_DNA"/>
</dbReference>
<organism evidence="3 4">
    <name type="scientific">Rouxiella aceris</name>
    <dbReference type="NCBI Taxonomy" id="2703884"/>
    <lineage>
        <taxon>Bacteria</taxon>
        <taxon>Pseudomonadati</taxon>
        <taxon>Pseudomonadota</taxon>
        <taxon>Gammaproteobacteria</taxon>
        <taxon>Enterobacterales</taxon>
        <taxon>Yersiniaceae</taxon>
        <taxon>Rouxiella</taxon>
    </lineage>
</organism>
<dbReference type="RefSeq" id="WP_169402623.1">
    <property type="nucleotide sequence ID" value="NZ_JAADJU010000004.1"/>
</dbReference>
<dbReference type="InterPro" id="IPR036866">
    <property type="entry name" value="RibonucZ/Hydroxyglut_hydro"/>
</dbReference>
<dbReference type="AlphaFoldDB" id="A0A848MIG1"/>
<dbReference type="Proteomes" id="UP000585363">
    <property type="component" value="Unassembled WGS sequence"/>
</dbReference>
<gene>
    <name evidence="3" type="ORF">GW590_08590</name>
</gene>
<dbReference type="Pfam" id="PF12706">
    <property type="entry name" value="Lactamase_B_2"/>
    <property type="match status" value="1"/>
</dbReference>
<dbReference type="Gene3D" id="3.60.15.10">
    <property type="entry name" value="Ribonuclease Z/Hydroxyacylglutathione hydrolase-like"/>
    <property type="match status" value="1"/>
</dbReference>
<feature type="domain" description="Metallo-beta-lactamase" evidence="2">
    <location>
        <begin position="88"/>
        <end position="286"/>
    </location>
</feature>